<reference evidence="2 3" key="1">
    <citation type="submission" date="2018-01" db="EMBL/GenBank/DDBJ databases">
        <title>The draft genome of an aniline degradation strain ANB-1.</title>
        <authorList>
            <person name="Zhang L."/>
            <person name="Jiang J."/>
        </authorList>
    </citation>
    <scope>NUCLEOTIDE SEQUENCE [LARGE SCALE GENOMIC DNA]</scope>
    <source>
        <strain evidence="2 3">ANB-1</strain>
    </source>
</reference>
<feature type="region of interest" description="Disordered" evidence="1">
    <location>
        <begin position="93"/>
        <end position="112"/>
    </location>
</feature>
<dbReference type="RefSeq" id="WP_102772746.1">
    <property type="nucleotide sequence ID" value="NZ_POQS01000002.1"/>
</dbReference>
<accession>A0A2N8KML2</accession>
<protein>
    <submittedName>
        <fullName evidence="2">Uncharacterized protein</fullName>
    </submittedName>
</protein>
<gene>
    <name evidence="2" type="ORF">C1I89_10955</name>
</gene>
<comment type="caution">
    <text evidence="2">The sequence shown here is derived from an EMBL/GenBank/DDBJ whole genome shotgun (WGS) entry which is preliminary data.</text>
</comment>
<evidence type="ECO:0000313" key="2">
    <source>
        <dbReference type="EMBL" id="PND34686.1"/>
    </source>
</evidence>
<dbReference type="AlphaFoldDB" id="A0A2N8KML2"/>
<keyword evidence="3" id="KW-1185">Reference proteome</keyword>
<dbReference type="Proteomes" id="UP000235994">
    <property type="component" value="Unassembled WGS sequence"/>
</dbReference>
<dbReference type="EMBL" id="POQS01000002">
    <property type="protein sequence ID" value="PND34686.1"/>
    <property type="molecule type" value="Genomic_DNA"/>
</dbReference>
<name>A0A2N8KML2_9BURK</name>
<evidence type="ECO:0000256" key="1">
    <source>
        <dbReference type="SAM" id="MobiDB-lite"/>
    </source>
</evidence>
<proteinExistence type="predicted"/>
<sequence>MDTAHTPNASARRMRRAGGLLVLALALGGAALANLFTLRDDAGATAAAMLPDAPAGGPLRALDGTDARIIWTDRAGGVWVVQNLSWREGPVLSGSGAWQRPRLRTARPERQP</sequence>
<organism evidence="2 3">
    <name type="scientific">Achromobacter pulmonis</name>
    <dbReference type="NCBI Taxonomy" id="1389932"/>
    <lineage>
        <taxon>Bacteria</taxon>
        <taxon>Pseudomonadati</taxon>
        <taxon>Pseudomonadota</taxon>
        <taxon>Betaproteobacteria</taxon>
        <taxon>Burkholderiales</taxon>
        <taxon>Alcaligenaceae</taxon>
        <taxon>Achromobacter</taxon>
    </lineage>
</organism>
<evidence type="ECO:0000313" key="3">
    <source>
        <dbReference type="Proteomes" id="UP000235994"/>
    </source>
</evidence>